<dbReference type="SUPFAM" id="SSF48403">
    <property type="entry name" value="Ankyrin repeat"/>
    <property type="match status" value="1"/>
</dbReference>
<dbReference type="PANTHER" id="PTHR12673">
    <property type="entry name" value="FACIOGENITAL DYSPLASIA PROTEIN"/>
    <property type="match status" value="1"/>
</dbReference>
<dbReference type="Gene3D" id="1.25.40.20">
    <property type="entry name" value="Ankyrin repeat-containing domain"/>
    <property type="match status" value="2"/>
</dbReference>
<dbReference type="Gene3D" id="1.20.900.10">
    <property type="entry name" value="Dbl homology (DH) domain"/>
    <property type="match status" value="1"/>
</dbReference>
<evidence type="ECO:0000313" key="6">
    <source>
        <dbReference type="Proteomes" id="UP000241769"/>
    </source>
</evidence>
<sequence length="1040" mass="117065">MSAHPITNHFLQMSSNILKEKLELERIIFGIPLPGALDLSSVLTSAQKFQSSFFIEPKSELPTSLQLVALRRENGNLFLYSKLGEVAVRWSPSLSLYIPTKMSYCEGRPMGSVEIQFGDRFNYTTVTQKLCEHLVYLNLQPPNYSTDSDAESLRTFLTDVMDFDLTEPKNSRINIFISENSNSENNFLRTNPSWKAKSVKWQHEVVESSLNNYFAPKVMQNIIDSILHSDSATMERLLLENMPTPPASRSELPTNVSNSQGWTPLQLAAMSNDEPLCERLLDFGADPRMGSFEGLTPLHCFTKANSSVFLTLQSLAKSKDPTPTSPAPKKTLLSSPSGPISQFFDFKLMSAPDLASAADEHSSLSTYLRTVRLLSALLAHGSFIDVRNSQGETPRKAYYISKWLILNGANINATTKVNFTPLHFAMFTTEELISEYSGIISRLGNTKKSSNKRVIKFNKNTAPAIPAEEVEFEHGDSYFLMLDLLAFMLERGANTKLRALPDNSSSSSFTENDLRRSRGTSSSSSDYVDNSVDESFQEWVNRQPKHVQEVLDNAIGSNKTAASQQRRSIMIKHSILKGLEKEFKAMTLGAELSKKTALTIEPTTASLADRKKVDPALREPKQVLTEIVDKEASYVQHLNTLKDLYMDVVADMIGRETHNLVFKHFQSVFNLHQQLVLVLPTSSLLGSIDISDARTSWTEAVISDEEFRTLLPIVVSTFSSFLPHFKIYGDYVNNMHLAMQAVHKCMSSNEKFANYCRETAMNTPSHLDIQDLLIMPFQKITRYSMLFERLAKLTPPTITSALQLPKSTTATQRARQDSNTNPLMNFCQEFIGLVGSINQSKIEAEARQKVIEIASMLPELQVSTTATQLLPDFVENLANFPVSPIPTGQVPESNFVQAHRTFIREGKIVRHTEEGSTEFFAYLFNDLLVMIDQTPRKKAAFIFDLSNLFVFDNPDLEETVYDQKSLQPVLSITNCFQMVAMRLPVLEEKKVNSRGHYARCMKNWTISTGGDKEKKDWLKAIRKAKRELDVKVKTFSPIKT</sequence>
<dbReference type="SMART" id="SM00248">
    <property type="entry name" value="ANK"/>
    <property type="match status" value="1"/>
</dbReference>
<keyword evidence="1" id="KW-0040">ANK repeat</keyword>
<evidence type="ECO:0000256" key="1">
    <source>
        <dbReference type="PROSITE-ProRule" id="PRU00023"/>
    </source>
</evidence>
<protein>
    <recommendedName>
        <fullName evidence="7">DH domain-containing protein</fullName>
    </recommendedName>
</protein>
<comment type="caution">
    <text evidence="5">The sequence shown here is derived from an EMBL/GenBank/DDBJ whole genome shotgun (WGS) entry which is preliminary data.</text>
</comment>
<evidence type="ECO:0000259" key="3">
    <source>
        <dbReference type="PROSITE" id="PS50003"/>
    </source>
</evidence>
<evidence type="ECO:0000259" key="4">
    <source>
        <dbReference type="PROSITE" id="PS50010"/>
    </source>
</evidence>
<dbReference type="Pfam" id="PF00621">
    <property type="entry name" value="RhoGEF"/>
    <property type="match status" value="1"/>
</dbReference>
<dbReference type="SUPFAM" id="SSF48065">
    <property type="entry name" value="DBL homology domain (DH-domain)"/>
    <property type="match status" value="1"/>
</dbReference>
<dbReference type="Pfam" id="PF00023">
    <property type="entry name" value="Ank"/>
    <property type="match status" value="1"/>
</dbReference>
<dbReference type="EMBL" id="MDYQ01000063">
    <property type="protein sequence ID" value="PRP84422.1"/>
    <property type="molecule type" value="Genomic_DNA"/>
</dbReference>
<dbReference type="Gene3D" id="2.30.29.30">
    <property type="entry name" value="Pleckstrin-homology domain (PH domain)/Phosphotyrosine-binding domain (PTB)"/>
    <property type="match status" value="1"/>
</dbReference>
<dbReference type="Proteomes" id="UP000241769">
    <property type="component" value="Unassembled WGS sequence"/>
</dbReference>
<reference evidence="5 6" key="1">
    <citation type="journal article" date="2018" name="Genome Biol. Evol.">
        <title>Multiple Roots of Fruiting Body Formation in Amoebozoa.</title>
        <authorList>
            <person name="Hillmann F."/>
            <person name="Forbes G."/>
            <person name="Novohradska S."/>
            <person name="Ferling I."/>
            <person name="Riege K."/>
            <person name="Groth M."/>
            <person name="Westermann M."/>
            <person name="Marz M."/>
            <person name="Spaller T."/>
            <person name="Winckler T."/>
            <person name="Schaap P."/>
            <person name="Glockner G."/>
        </authorList>
    </citation>
    <scope>NUCLEOTIDE SEQUENCE [LARGE SCALE GENOMIC DNA]</scope>
    <source>
        <strain evidence="5 6">Jena</strain>
    </source>
</reference>
<dbReference type="OrthoDB" id="5585231at2759"/>
<dbReference type="CDD" id="cd00160">
    <property type="entry name" value="RhoGEF"/>
    <property type="match status" value="1"/>
</dbReference>
<feature type="compositionally biased region" description="Low complexity" evidence="2">
    <location>
        <begin position="519"/>
        <end position="529"/>
    </location>
</feature>
<dbReference type="PROSITE" id="PS50003">
    <property type="entry name" value="PH_DOMAIN"/>
    <property type="match status" value="1"/>
</dbReference>
<dbReference type="AlphaFoldDB" id="A0A2P6NKI4"/>
<feature type="region of interest" description="Disordered" evidence="2">
    <location>
        <begin position="500"/>
        <end position="529"/>
    </location>
</feature>
<keyword evidence="6" id="KW-1185">Reference proteome</keyword>
<evidence type="ECO:0000256" key="2">
    <source>
        <dbReference type="SAM" id="MobiDB-lite"/>
    </source>
</evidence>
<dbReference type="PROSITE" id="PS50010">
    <property type="entry name" value="DH_2"/>
    <property type="match status" value="1"/>
</dbReference>
<dbReference type="SUPFAM" id="SSF50729">
    <property type="entry name" value="PH domain-like"/>
    <property type="match status" value="1"/>
</dbReference>
<dbReference type="InterPro" id="IPR002110">
    <property type="entry name" value="Ankyrin_rpt"/>
</dbReference>
<feature type="repeat" description="ANK" evidence="1">
    <location>
        <begin position="260"/>
        <end position="292"/>
    </location>
</feature>
<dbReference type="InParanoid" id="A0A2P6NKI4"/>
<dbReference type="InterPro" id="IPR001849">
    <property type="entry name" value="PH_domain"/>
</dbReference>
<dbReference type="InterPro" id="IPR000219">
    <property type="entry name" value="DH_dom"/>
</dbReference>
<dbReference type="PROSITE" id="PS50297">
    <property type="entry name" value="ANK_REP_REGION"/>
    <property type="match status" value="1"/>
</dbReference>
<dbReference type="InterPro" id="IPR035899">
    <property type="entry name" value="DBL_dom_sf"/>
</dbReference>
<proteinExistence type="predicted"/>
<accession>A0A2P6NKI4</accession>
<dbReference type="InterPro" id="IPR036770">
    <property type="entry name" value="Ankyrin_rpt-contain_sf"/>
</dbReference>
<dbReference type="PANTHER" id="PTHR12673:SF270">
    <property type="entry name" value="FYVE-TYPE DOMAIN-CONTAINING PROTEIN"/>
    <property type="match status" value="1"/>
</dbReference>
<dbReference type="InterPro" id="IPR011993">
    <property type="entry name" value="PH-like_dom_sf"/>
</dbReference>
<feature type="domain" description="PH" evidence="3">
    <location>
        <begin position="901"/>
        <end position="1026"/>
    </location>
</feature>
<evidence type="ECO:0008006" key="7">
    <source>
        <dbReference type="Google" id="ProtNLM"/>
    </source>
</evidence>
<dbReference type="SMART" id="SM00325">
    <property type="entry name" value="RhoGEF"/>
    <property type="match status" value="1"/>
</dbReference>
<gene>
    <name evidence="5" type="ORF">PROFUN_08102</name>
</gene>
<name>A0A2P6NKI4_9EUKA</name>
<organism evidence="5 6">
    <name type="scientific">Planoprotostelium fungivorum</name>
    <dbReference type="NCBI Taxonomy" id="1890364"/>
    <lineage>
        <taxon>Eukaryota</taxon>
        <taxon>Amoebozoa</taxon>
        <taxon>Evosea</taxon>
        <taxon>Variosea</taxon>
        <taxon>Cavosteliida</taxon>
        <taxon>Cavosteliaceae</taxon>
        <taxon>Planoprotostelium</taxon>
    </lineage>
</organism>
<dbReference type="GO" id="GO:0005737">
    <property type="term" value="C:cytoplasm"/>
    <property type="evidence" value="ECO:0007669"/>
    <property type="project" value="TreeGrafter"/>
</dbReference>
<dbReference type="STRING" id="1890364.A0A2P6NKI4"/>
<dbReference type="InterPro" id="IPR051092">
    <property type="entry name" value="FYVE_RhoGEF_PH"/>
</dbReference>
<dbReference type="GO" id="GO:0005085">
    <property type="term" value="F:guanyl-nucleotide exchange factor activity"/>
    <property type="evidence" value="ECO:0007669"/>
    <property type="project" value="InterPro"/>
</dbReference>
<evidence type="ECO:0000313" key="5">
    <source>
        <dbReference type="EMBL" id="PRP84422.1"/>
    </source>
</evidence>
<feature type="domain" description="DH" evidence="4">
    <location>
        <begin position="619"/>
        <end position="840"/>
    </location>
</feature>
<feature type="compositionally biased region" description="Polar residues" evidence="2">
    <location>
        <begin position="502"/>
        <end position="511"/>
    </location>
</feature>
<dbReference type="PROSITE" id="PS50088">
    <property type="entry name" value="ANK_REPEAT"/>
    <property type="match status" value="1"/>
</dbReference>